<dbReference type="Pfam" id="PF08327">
    <property type="entry name" value="AHSA1"/>
    <property type="match status" value="1"/>
</dbReference>
<evidence type="ECO:0000313" key="4">
    <source>
        <dbReference type="Proteomes" id="UP000396862"/>
    </source>
</evidence>
<dbReference type="EMBL" id="BLAU01000001">
    <property type="protein sequence ID" value="GET23304.1"/>
    <property type="molecule type" value="Genomic_DNA"/>
</dbReference>
<dbReference type="Gene3D" id="3.30.530.20">
    <property type="match status" value="1"/>
</dbReference>
<evidence type="ECO:0000259" key="2">
    <source>
        <dbReference type="Pfam" id="PF08327"/>
    </source>
</evidence>
<comment type="caution">
    <text evidence="3">The sequence shown here is derived from an EMBL/GenBank/DDBJ whole genome shotgun (WGS) entry which is preliminary data.</text>
</comment>
<dbReference type="InterPro" id="IPR023393">
    <property type="entry name" value="START-like_dom_sf"/>
</dbReference>
<proteinExistence type="inferred from homology"/>
<sequence>MMERKTKVDAKEGKHDILITREFDLPVELLFKAYEKPDILAQWMGTNVLKLESKKHGSYQFETTDAQGNVVFRANGTIHEFTPNRRIIRTFEMENTPFPVQLEFLEFKSLTDETSQLTMHMVFRSVADRNQLLQMPFAQGINMAHDRLQDIVSQLK</sequence>
<evidence type="ECO:0000256" key="1">
    <source>
        <dbReference type="ARBA" id="ARBA00006817"/>
    </source>
</evidence>
<dbReference type="InterPro" id="IPR013538">
    <property type="entry name" value="ASHA1/2-like_C"/>
</dbReference>
<evidence type="ECO:0000313" key="3">
    <source>
        <dbReference type="EMBL" id="GET23304.1"/>
    </source>
</evidence>
<organism evidence="3 4">
    <name type="scientific">Prolixibacter denitrificans</name>
    <dbReference type="NCBI Taxonomy" id="1541063"/>
    <lineage>
        <taxon>Bacteria</taxon>
        <taxon>Pseudomonadati</taxon>
        <taxon>Bacteroidota</taxon>
        <taxon>Bacteroidia</taxon>
        <taxon>Marinilabiliales</taxon>
        <taxon>Prolixibacteraceae</taxon>
        <taxon>Prolixibacter</taxon>
    </lineage>
</organism>
<dbReference type="Proteomes" id="UP000396862">
    <property type="component" value="Unassembled WGS sequence"/>
</dbReference>
<comment type="similarity">
    <text evidence="1">Belongs to the AHA1 family.</text>
</comment>
<dbReference type="RefSeq" id="WP_246187271.1">
    <property type="nucleotide sequence ID" value="NZ_BLAU01000001.1"/>
</dbReference>
<protein>
    <submittedName>
        <fullName evidence="3">ATPase</fullName>
    </submittedName>
</protein>
<accession>A0ABQ0ZPN0</accession>
<gene>
    <name evidence="3" type="ORF">JCM18694_35500</name>
</gene>
<feature type="domain" description="Activator of Hsp90 ATPase homologue 1/2-like C-terminal" evidence="2">
    <location>
        <begin position="24"/>
        <end position="152"/>
    </location>
</feature>
<keyword evidence="4" id="KW-1185">Reference proteome</keyword>
<reference evidence="3 4" key="1">
    <citation type="submission" date="2019-10" db="EMBL/GenBank/DDBJ databases">
        <title>Prolixibacter strains distinguished by the presence of nitrate reductase genes were adept at nitrate-dependent anaerobic corrosion of metallic iron and carbon steel.</title>
        <authorList>
            <person name="Iino T."/>
            <person name="Shono N."/>
            <person name="Ito K."/>
            <person name="Nakamura R."/>
            <person name="Sueoka K."/>
            <person name="Harayama S."/>
            <person name="Ohkuma M."/>
        </authorList>
    </citation>
    <scope>NUCLEOTIDE SEQUENCE [LARGE SCALE GENOMIC DNA]</scope>
    <source>
        <strain evidence="3 4">MIC1-1</strain>
    </source>
</reference>
<dbReference type="SUPFAM" id="SSF55961">
    <property type="entry name" value="Bet v1-like"/>
    <property type="match status" value="1"/>
</dbReference>
<name>A0ABQ0ZPN0_9BACT</name>